<keyword evidence="3" id="KW-1185">Reference proteome</keyword>
<dbReference type="Proteomes" id="UP000248961">
    <property type="component" value="Unassembled WGS sequence"/>
</dbReference>
<feature type="region of interest" description="Disordered" evidence="1">
    <location>
        <begin position="141"/>
        <end position="164"/>
    </location>
</feature>
<organism evidence="2 3">
    <name type="scientific">Aspergillus homomorphus (strain CBS 101889)</name>
    <dbReference type="NCBI Taxonomy" id="1450537"/>
    <lineage>
        <taxon>Eukaryota</taxon>
        <taxon>Fungi</taxon>
        <taxon>Dikarya</taxon>
        <taxon>Ascomycota</taxon>
        <taxon>Pezizomycotina</taxon>
        <taxon>Eurotiomycetes</taxon>
        <taxon>Eurotiomycetidae</taxon>
        <taxon>Eurotiales</taxon>
        <taxon>Aspergillaceae</taxon>
        <taxon>Aspergillus</taxon>
        <taxon>Aspergillus subgen. Circumdati</taxon>
    </lineage>
</organism>
<feature type="region of interest" description="Disordered" evidence="1">
    <location>
        <begin position="1"/>
        <end position="26"/>
    </location>
</feature>
<dbReference type="AlphaFoldDB" id="A0A395HIP8"/>
<evidence type="ECO:0000313" key="2">
    <source>
        <dbReference type="EMBL" id="RAL07801.1"/>
    </source>
</evidence>
<evidence type="ECO:0000313" key="3">
    <source>
        <dbReference type="Proteomes" id="UP000248961"/>
    </source>
</evidence>
<feature type="compositionally biased region" description="Polar residues" evidence="1">
    <location>
        <begin position="8"/>
        <end position="17"/>
    </location>
</feature>
<dbReference type="RefSeq" id="XP_025546955.1">
    <property type="nucleotide sequence ID" value="XM_025698664.1"/>
</dbReference>
<dbReference type="GeneID" id="37202953"/>
<name>A0A395HIP8_ASPHC</name>
<dbReference type="VEuPathDB" id="FungiDB:BO97DRAFT_446570"/>
<gene>
    <name evidence="2" type="ORF">BO97DRAFT_446570</name>
</gene>
<feature type="compositionally biased region" description="Basic and acidic residues" evidence="1">
    <location>
        <begin position="141"/>
        <end position="150"/>
    </location>
</feature>
<reference evidence="2 3" key="1">
    <citation type="submission" date="2018-02" db="EMBL/GenBank/DDBJ databases">
        <title>The genomes of Aspergillus section Nigri reveals drivers in fungal speciation.</title>
        <authorList>
            <consortium name="DOE Joint Genome Institute"/>
            <person name="Vesth T.C."/>
            <person name="Nybo J."/>
            <person name="Theobald S."/>
            <person name="Brandl J."/>
            <person name="Frisvad J.C."/>
            <person name="Nielsen K.F."/>
            <person name="Lyhne E.K."/>
            <person name="Kogle M.E."/>
            <person name="Kuo A."/>
            <person name="Riley R."/>
            <person name="Clum A."/>
            <person name="Nolan M."/>
            <person name="Lipzen A."/>
            <person name="Salamov A."/>
            <person name="Henrissat B."/>
            <person name="Wiebenga A."/>
            <person name="De vries R.P."/>
            <person name="Grigoriev I.V."/>
            <person name="Mortensen U.H."/>
            <person name="Andersen M.R."/>
            <person name="Baker S.E."/>
        </authorList>
    </citation>
    <scope>NUCLEOTIDE SEQUENCE [LARGE SCALE GENOMIC DNA]</scope>
    <source>
        <strain evidence="2 3">CBS 101889</strain>
    </source>
</reference>
<evidence type="ECO:0000256" key="1">
    <source>
        <dbReference type="SAM" id="MobiDB-lite"/>
    </source>
</evidence>
<proteinExistence type="predicted"/>
<protein>
    <submittedName>
        <fullName evidence="2">Uncharacterized protein</fullName>
    </submittedName>
</protein>
<accession>A0A395HIP8</accession>
<feature type="compositionally biased region" description="Low complexity" evidence="1">
    <location>
        <begin position="102"/>
        <end position="112"/>
    </location>
</feature>
<sequence>MTLRKLSTAASHPNLTPRQAKIRRDHENVRRDPDAYMEGLLARLRRWRVKGTRSESAGALAAGVGGKDIASVGALVGGVEGLCISSSTGALVDGVEGMSLGPGSADASASGGATVGPEEGEARSADFGSVRADEYCPMDIDERVEGDDGAHQAVGEDGAGRIEM</sequence>
<feature type="region of interest" description="Disordered" evidence="1">
    <location>
        <begin position="102"/>
        <end position="128"/>
    </location>
</feature>
<dbReference type="EMBL" id="KZ824324">
    <property type="protein sequence ID" value="RAL07801.1"/>
    <property type="molecule type" value="Genomic_DNA"/>
</dbReference>